<sequence length="387" mass="41215">MPTPIRDDPFFAYPDDPERLAARDDGELIRHRRAGTVQIGLPGNRLHQFMFRSNNSHGEPIAATASLLVPDRPWRGTGPRPVVVNAAAIDSLGATCTPSYALVHKPFEIEIPPFTATILNRGYAVLVPDHEGPRMAYAAGILAGHIVLDSVRAMRRLPALPRTGIDEDSRLALTGYSGGAIAAGWAAQLQPVYAPEVDFAGAAIGGVPADFALLPATMDGALGSGLFIAASFGLAREYPRLLTSLNDFGQTMARSPAKDLCAKALMASGIAMQRIETFTYPGVLDSPDVRAVMAENRLGGMPPAAPVLLFQASSSVFLGDEWIPESGVIDLFHEWCDQGADVIYAPVPGEHLSGGFTSFPMVVQYLSDRLDGVPQAPGCSRQQWAGS</sequence>
<evidence type="ECO:0000313" key="2">
    <source>
        <dbReference type="Proteomes" id="UP001500839"/>
    </source>
</evidence>
<dbReference type="Pfam" id="PF03583">
    <property type="entry name" value="LIP"/>
    <property type="match status" value="1"/>
</dbReference>
<protein>
    <submittedName>
        <fullName evidence="1">Lipase family protein</fullName>
    </submittedName>
</protein>
<proteinExistence type="predicted"/>
<accession>A0ABP9CK53</accession>
<dbReference type="SUPFAM" id="SSF53474">
    <property type="entry name" value="alpha/beta-Hydrolases"/>
    <property type="match status" value="1"/>
</dbReference>
<dbReference type="PANTHER" id="PTHR34853:SF1">
    <property type="entry name" value="LIPASE 5"/>
    <property type="match status" value="1"/>
</dbReference>
<dbReference type="Proteomes" id="UP001500839">
    <property type="component" value="Unassembled WGS sequence"/>
</dbReference>
<dbReference type="Gene3D" id="3.40.50.1820">
    <property type="entry name" value="alpha/beta hydrolase"/>
    <property type="match status" value="1"/>
</dbReference>
<dbReference type="EMBL" id="BAABKQ010000001">
    <property type="protein sequence ID" value="GAA4812147.1"/>
    <property type="molecule type" value="Genomic_DNA"/>
</dbReference>
<keyword evidence="2" id="KW-1185">Reference proteome</keyword>
<name>A0ABP9CK53_9ACTN</name>
<dbReference type="InterPro" id="IPR005152">
    <property type="entry name" value="Lipase_secreted"/>
</dbReference>
<reference evidence="2" key="1">
    <citation type="journal article" date="2019" name="Int. J. Syst. Evol. Microbiol.">
        <title>The Global Catalogue of Microorganisms (GCM) 10K type strain sequencing project: providing services to taxonomists for standard genome sequencing and annotation.</title>
        <authorList>
            <consortium name="The Broad Institute Genomics Platform"/>
            <consortium name="The Broad Institute Genome Sequencing Center for Infectious Disease"/>
            <person name="Wu L."/>
            <person name="Ma J."/>
        </authorList>
    </citation>
    <scope>NUCLEOTIDE SEQUENCE [LARGE SCALE GENOMIC DNA]</scope>
    <source>
        <strain evidence="2">JCM 18542</strain>
    </source>
</reference>
<evidence type="ECO:0000313" key="1">
    <source>
        <dbReference type="EMBL" id="GAA4812147.1"/>
    </source>
</evidence>
<organism evidence="1 2">
    <name type="scientific">Tomitella cavernea</name>
    <dbReference type="NCBI Taxonomy" id="1387982"/>
    <lineage>
        <taxon>Bacteria</taxon>
        <taxon>Bacillati</taxon>
        <taxon>Actinomycetota</taxon>
        <taxon>Actinomycetes</taxon>
        <taxon>Mycobacteriales</taxon>
        <taxon>Tomitella</taxon>
    </lineage>
</organism>
<dbReference type="PANTHER" id="PTHR34853">
    <property type="match status" value="1"/>
</dbReference>
<comment type="caution">
    <text evidence="1">The sequence shown here is derived from an EMBL/GenBank/DDBJ whole genome shotgun (WGS) entry which is preliminary data.</text>
</comment>
<dbReference type="InterPro" id="IPR029058">
    <property type="entry name" value="AB_hydrolase_fold"/>
</dbReference>
<dbReference type="PIRSF" id="PIRSF029171">
    <property type="entry name" value="Esterase_LipA"/>
    <property type="match status" value="1"/>
</dbReference>
<gene>
    <name evidence="1" type="ORF">GCM10023353_16140</name>
</gene>
<dbReference type="Gene3D" id="1.10.260.130">
    <property type="match status" value="1"/>
</dbReference>